<dbReference type="AlphaFoldDB" id="A0A175RIW9"/>
<dbReference type="Pfam" id="PF04230">
    <property type="entry name" value="PS_pyruv_trans"/>
    <property type="match status" value="1"/>
</dbReference>
<sequence length="407" mass="45442">MRVLIHNSDSPHNRGDRAILAGNVELVRRRWPDAEIVSLSQYPERDARWFGIRFLPVSPYSTGIGDLFALLRAARGADVVLWGGGEILKDYTNKLGLVYWFGKMLLVRAANRNLVGAFQGIGPTSAGISKRLIRATVDLCRSFAVRDDESREKLRAWGVRTPVVSSFDPAVVGTVAQPDADVLDRLERSTGLTADRLEGSIGFGVRRWFHYKRSGWIPFRFLPKRFRGTGVDSDRLVAYRQALADLADRQVERWDADVVFYPMHMEASEGDAAFAREVIALMQHGDRTHVVEADVFSPAEYAGLMSRSRLFLASRLHSAIVATIAGVPSTCLYYVDKGRLFFEQMGQQAYSKPIESALEPTFVGDVTALLEDLDERRDAVRRQLADGVSRMATRLDADFAEVTAATR</sequence>
<dbReference type="STRING" id="33881.NS184_14080"/>
<protein>
    <recommendedName>
        <fullName evidence="1">Polysaccharide pyruvyl transferase domain-containing protein</fullName>
    </recommendedName>
</protein>
<dbReference type="PANTHER" id="PTHR36836">
    <property type="entry name" value="COLANIC ACID BIOSYNTHESIS PROTEIN WCAK"/>
    <property type="match status" value="1"/>
</dbReference>
<accession>A0A175RIW9</accession>
<reference evidence="2 3" key="1">
    <citation type="journal article" date="2016" name="Front. Microbiol.">
        <title>Genomic Resource of Rice Seed Associated Bacteria.</title>
        <authorList>
            <person name="Midha S."/>
            <person name="Bansal K."/>
            <person name="Sharma S."/>
            <person name="Kumar N."/>
            <person name="Patil P.P."/>
            <person name="Chaudhry V."/>
            <person name="Patil P.B."/>
        </authorList>
    </citation>
    <scope>NUCLEOTIDE SEQUENCE [LARGE SCALE GENOMIC DNA]</scope>
    <source>
        <strain evidence="2 3">NS184</strain>
    </source>
</reference>
<organism evidence="2 3">
    <name type="scientific">Curtobacterium luteum</name>
    <dbReference type="NCBI Taxonomy" id="33881"/>
    <lineage>
        <taxon>Bacteria</taxon>
        <taxon>Bacillati</taxon>
        <taxon>Actinomycetota</taxon>
        <taxon>Actinomycetes</taxon>
        <taxon>Micrococcales</taxon>
        <taxon>Microbacteriaceae</taxon>
        <taxon>Curtobacterium</taxon>
    </lineage>
</organism>
<dbReference type="RefSeq" id="WP_058726722.1">
    <property type="nucleotide sequence ID" value="NZ_LDQC01000083.1"/>
</dbReference>
<feature type="domain" description="Polysaccharide pyruvyl transferase" evidence="1">
    <location>
        <begin position="13"/>
        <end position="334"/>
    </location>
</feature>
<evidence type="ECO:0000313" key="3">
    <source>
        <dbReference type="Proteomes" id="UP000078252"/>
    </source>
</evidence>
<dbReference type="InterPro" id="IPR007345">
    <property type="entry name" value="Polysacch_pyruvyl_Trfase"/>
</dbReference>
<gene>
    <name evidence="2" type="ORF">NS184_14080</name>
</gene>
<dbReference type="PANTHER" id="PTHR36836:SF1">
    <property type="entry name" value="COLANIC ACID BIOSYNTHESIS PROTEIN WCAK"/>
    <property type="match status" value="1"/>
</dbReference>
<proteinExistence type="predicted"/>
<evidence type="ECO:0000313" key="2">
    <source>
        <dbReference type="EMBL" id="KTR03388.1"/>
    </source>
</evidence>
<dbReference type="Proteomes" id="UP000078252">
    <property type="component" value="Unassembled WGS sequence"/>
</dbReference>
<evidence type="ECO:0000259" key="1">
    <source>
        <dbReference type="Pfam" id="PF04230"/>
    </source>
</evidence>
<name>A0A175RIW9_9MICO</name>
<dbReference type="EMBL" id="LDQC01000083">
    <property type="protein sequence ID" value="KTR03388.1"/>
    <property type="molecule type" value="Genomic_DNA"/>
</dbReference>
<dbReference type="PATRIC" id="fig|33881.3.peg.3283"/>
<comment type="caution">
    <text evidence="2">The sequence shown here is derived from an EMBL/GenBank/DDBJ whole genome shotgun (WGS) entry which is preliminary data.</text>
</comment>